<comment type="similarity">
    <text evidence="1">Belongs to the jacalin lectin family.</text>
</comment>
<dbReference type="PROSITE" id="PS51752">
    <property type="entry name" value="JACALIN_LECTIN"/>
    <property type="match status" value="1"/>
</dbReference>
<dbReference type="AlphaFoldDB" id="A0A565CTG3"/>
<name>A0A565CTG3_9BRAS</name>
<protein>
    <recommendedName>
        <fullName evidence="3">Jacalin-type lectin domain-containing protein</fullName>
    </recommendedName>
</protein>
<comment type="caution">
    <text evidence="4">The sequence shown here is derived from an EMBL/GenBank/DDBJ whole genome shotgun (WGS) entry which is preliminary data.</text>
</comment>
<dbReference type="EMBL" id="CABITT030000008">
    <property type="protein sequence ID" value="VVB16804.1"/>
    <property type="molecule type" value="Genomic_DNA"/>
</dbReference>
<dbReference type="GO" id="GO:0030246">
    <property type="term" value="F:carbohydrate binding"/>
    <property type="evidence" value="ECO:0007669"/>
    <property type="project" value="UniProtKB-KW"/>
</dbReference>
<dbReference type="Gene3D" id="2.100.10.30">
    <property type="entry name" value="Jacalin-like lectin domain"/>
    <property type="match status" value="1"/>
</dbReference>
<keyword evidence="5" id="KW-1185">Reference proteome</keyword>
<gene>
    <name evidence="4" type="ORF">ANE_LOCUS27248</name>
</gene>
<evidence type="ECO:0000256" key="1">
    <source>
        <dbReference type="ARBA" id="ARBA00006568"/>
    </source>
</evidence>
<dbReference type="SUPFAM" id="SSF51101">
    <property type="entry name" value="Mannose-binding lectins"/>
    <property type="match status" value="1"/>
</dbReference>
<sequence length="142" mass="16507">MDRTTNLEDNRKVLGDEHGWRRTFLDTTRKFTLPRDENLTAIEVNMIDVVTETMKAYFTSMDVHLDDLEFGSRALTDKPEALTFRRFKTNKGMIGMLGKEEESRRYESTRVVLGKEGHKIVGFFGRSFKHLEQIGIYVKAIN</sequence>
<dbReference type="InterPro" id="IPR001229">
    <property type="entry name" value="Jacalin-like_lectin_dom"/>
</dbReference>
<evidence type="ECO:0000256" key="2">
    <source>
        <dbReference type="ARBA" id="ARBA00022734"/>
    </source>
</evidence>
<dbReference type="OrthoDB" id="581739at2759"/>
<organism evidence="4 5">
    <name type="scientific">Arabis nemorensis</name>
    <dbReference type="NCBI Taxonomy" id="586526"/>
    <lineage>
        <taxon>Eukaryota</taxon>
        <taxon>Viridiplantae</taxon>
        <taxon>Streptophyta</taxon>
        <taxon>Embryophyta</taxon>
        <taxon>Tracheophyta</taxon>
        <taxon>Spermatophyta</taxon>
        <taxon>Magnoliopsida</taxon>
        <taxon>eudicotyledons</taxon>
        <taxon>Gunneridae</taxon>
        <taxon>Pentapetalae</taxon>
        <taxon>rosids</taxon>
        <taxon>malvids</taxon>
        <taxon>Brassicales</taxon>
        <taxon>Brassicaceae</taxon>
        <taxon>Arabideae</taxon>
        <taxon>Arabis</taxon>
    </lineage>
</organism>
<reference evidence="4" key="1">
    <citation type="submission" date="2019-07" db="EMBL/GenBank/DDBJ databases">
        <authorList>
            <person name="Dittberner H."/>
        </authorList>
    </citation>
    <scope>NUCLEOTIDE SEQUENCE [LARGE SCALE GENOMIC DNA]</scope>
</reference>
<evidence type="ECO:0000313" key="5">
    <source>
        <dbReference type="Proteomes" id="UP000489600"/>
    </source>
</evidence>
<evidence type="ECO:0000313" key="4">
    <source>
        <dbReference type="EMBL" id="VVB16804.1"/>
    </source>
</evidence>
<evidence type="ECO:0000259" key="3">
    <source>
        <dbReference type="PROSITE" id="PS51752"/>
    </source>
</evidence>
<dbReference type="Pfam" id="PF01419">
    <property type="entry name" value="Jacalin"/>
    <property type="match status" value="1"/>
</dbReference>
<proteinExistence type="inferred from homology"/>
<dbReference type="InterPro" id="IPR036404">
    <property type="entry name" value="Jacalin-like_lectin_dom_sf"/>
</dbReference>
<accession>A0A565CTG3</accession>
<keyword evidence="2" id="KW-0430">Lectin</keyword>
<dbReference type="Proteomes" id="UP000489600">
    <property type="component" value="Unassembled WGS sequence"/>
</dbReference>
<feature type="domain" description="Jacalin-type lectin" evidence="3">
    <location>
        <begin position="1"/>
        <end position="140"/>
    </location>
</feature>